<name>A0AAV9DEJ2_ACOCL</name>
<accession>A0AAV9DEJ2</accession>
<dbReference type="EMBL" id="JAUJYO010000014">
    <property type="protein sequence ID" value="KAK1299252.1"/>
    <property type="molecule type" value="Genomic_DNA"/>
</dbReference>
<evidence type="ECO:0000313" key="2">
    <source>
        <dbReference type="EMBL" id="KAK1299252.1"/>
    </source>
</evidence>
<dbReference type="Proteomes" id="UP001180020">
    <property type="component" value="Unassembled WGS sequence"/>
</dbReference>
<dbReference type="PANTHER" id="PTHR33710">
    <property type="entry name" value="BNAC02G09200D PROTEIN"/>
    <property type="match status" value="1"/>
</dbReference>
<feature type="coiled-coil region" evidence="1">
    <location>
        <begin position="113"/>
        <end position="182"/>
    </location>
</feature>
<keyword evidence="3" id="KW-1185">Reference proteome</keyword>
<evidence type="ECO:0008006" key="4">
    <source>
        <dbReference type="Google" id="ProtNLM"/>
    </source>
</evidence>
<dbReference type="AlphaFoldDB" id="A0AAV9DEJ2"/>
<gene>
    <name evidence="2" type="ORF">QJS10_CPB14g01124</name>
</gene>
<keyword evidence="1" id="KW-0175">Coiled coil</keyword>
<protein>
    <recommendedName>
        <fullName evidence="4">Reverse transcriptase</fullName>
    </recommendedName>
</protein>
<proteinExistence type="predicted"/>
<reference evidence="2" key="2">
    <citation type="submission" date="2023-06" db="EMBL/GenBank/DDBJ databases">
        <authorList>
            <person name="Ma L."/>
            <person name="Liu K.-W."/>
            <person name="Li Z."/>
            <person name="Hsiao Y.-Y."/>
            <person name="Qi Y."/>
            <person name="Fu T."/>
            <person name="Tang G."/>
            <person name="Zhang D."/>
            <person name="Sun W.-H."/>
            <person name="Liu D.-K."/>
            <person name="Li Y."/>
            <person name="Chen G.-Z."/>
            <person name="Liu X.-D."/>
            <person name="Liao X.-Y."/>
            <person name="Jiang Y.-T."/>
            <person name="Yu X."/>
            <person name="Hao Y."/>
            <person name="Huang J."/>
            <person name="Zhao X.-W."/>
            <person name="Ke S."/>
            <person name="Chen Y.-Y."/>
            <person name="Wu W.-L."/>
            <person name="Hsu J.-L."/>
            <person name="Lin Y.-F."/>
            <person name="Huang M.-D."/>
            <person name="Li C.-Y."/>
            <person name="Huang L."/>
            <person name="Wang Z.-W."/>
            <person name="Zhao X."/>
            <person name="Zhong W.-Y."/>
            <person name="Peng D.-H."/>
            <person name="Ahmad S."/>
            <person name="Lan S."/>
            <person name="Zhang J.-S."/>
            <person name="Tsai W.-C."/>
            <person name="Van De Peer Y."/>
            <person name="Liu Z.-J."/>
        </authorList>
    </citation>
    <scope>NUCLEOTIDE SEQUENCE</scope>
    <source>
        <strain evidence="2">CP</strain>
        <tissue evidence="2">Leaves</tissue>
    </source>
</reference>
<comment type="caution">
    <text evidence="2">The sequence shown here is derived from an EMBL/GenBank/DDBJ whole genome shotgun (WGS) entry which is preliminary data.</text>
</comment>
<sequence length="385" mass="45335">MIMTSWMDLHQISGRYLKDPPFTWCNNRRRQDRIWELLDRAFINSSWQDIFLEMEAIVLPRVCYDHAPLLVDSSPPRPQGYKPFRFEQFWFKYMDLPERVREAWLHHGVRSPLGRLQQKIHSLQKTLRSWNRNRVGDLRRNLDSANNSLSRLLSREQFAEGEDGLEDQIRMATNKVKALERQWEIFWAQRARDKWITHGDQNTKYFQAMVNHRRGCNRISQLKTAEGVILSEHQQINDYVKDYFEHHWDSREADPSLIPDDLISCQLNEEDALMLVQHFSVEEIERVVKTLPKNKAPGPDGLPGEFYQKFWPIIREDALKVRKGHRALMATKIGLASSVMHGKATHGRFPHPLILPMCGEIYVKDSDLLECIFEKFRGSFLILTA</sequence>
<reference evidence="2" key="1">
    <citation type="journal article" date="2023" name="Nat. Commun.">
        <title>Diploid and tetraploid genomes of Acorus and the evolution of monocots.</title>
        <authorList>
            <person name="Ma L."/>
            <person name="Liu K.W."/>
            <person name="Li Z."/>
            <person name="Hsiao Y.Y."/>
            <person name="Qi Y."/>
            <person name="Fu T."/>
            <person name="Tang G.D."/>
            <person name="Zhang D."/>
            <person name="Sun W.H."/>
            <person name="Liu D.K."/>
            <person name="Li Y."/>
            <person name="Chen G.Z."/>
            <person name="Liu X.D."/>
            <person name="Liao X.Y."/>
            <person name="Jiang Y.T."/>
            <person name="Yu X."/>
            <person name="Hao Y."/>
            <person name="Huang J."/>
            <person name="Zhao X.W."/>
            <person name="Ke S."/>
            <person name="Chen Y.Y."/>
            <person name="Wu W.L."/>
            <person name="Hsu J.L."/>
            <person name="Lin Y.F."/>
            <person name="Huang M.D."/>
            <person name="Li C.Y."/>
            <person name="Huang L."/>
            <person name="Wang Z.W."/>
            <person name="Zhao X."/>
            <person name="Zhong W.Y."/>
            <person name="Peng D.H."/>
            <person name="Ahmad S."/>
            <person name="Lan S."/>
            <person name="Zhang J.S."/>
            <person name="Tsai W.C."/>
            <person name="Van de Peer Y."/>
            <person name="Liu Z.J."/>
        </authorList>
    </citation>
    <scope>NUCLEOTIDE SEQUENCE</scope>
    <source>
        <strain evidence="2">CP</strain>
    </source>
</reference>
<evidence type="ECO:0000313" key="3">
    <source>
        <dbReference type="Proteomes" id="UP001180020"/>
    </source>
</evidence>
<organism evidence="2 3">
    <name type="scientific">Acorus calamus</name>
    <name type="common">Sweet flag</name>
    <dbReference type="NCBI Taxonomy" id="4465"/>
    <lineage>
        <taxon>Eukaryota</taxon>
        <taxon>Viridiplantae</taxon>
        <taxon>Streptophyta</taxon>
        <taxon>Embryophyta</taxon>
        <taxon>Tracheophyta</taxon>
        <taxon>Spermatophyta</taxon>
        <taxon>Magnoliopsida</taxon>
        <taxon>Liliopsida</taxon>
        <taxon>Acoraceae</taxon>
        <taxon>Acorus</taxon>
    </lineage>
</organism>
<evidence type="ECO:0000256" key="1">
    <source>
        <dbReference type="SAM" id="Coils"/>
    </source>
</evidence>
<dbReference type="PANTHER" id="PTHR33710:SF71">
    <property type="entry name" value="ENDONUCLEASE_EXONUCLEASE_PHOSPHATASE DOMAIN-CONTAINING PROTEIN"/>
    <property type="match status" value="1"/>
</dbReference>